<evidence type="ECO:0000313" key="5">
    <source>
        <dbReference type="EMBL" id="MFC5567782.1"/>
    </source>
</evidence>
<comment type="similarity">
    <text evidence="1">Belongs to the glycosyltransferase 2 family.</text>
</comment>
<accession>A0ABW0SFP9</accession>
<dbReference type="InterPro" id="IPR001173">
    <property type="entry name" value="Glyco_trans_2-like"/>
</dbReference>
<dbReference type="CDD" id="cd00761">
    <property type="entry name" value="Glyco_tranf_GTA_type"/>
    <property type="match status" value="1"/>
</dbReference>
<keyword evidence="6" id="KW-1185">Reference proteome</keyword>
<sequence length="587" mass="63981">MTSWLAPSSRPAFVRRLLLRTRARAALRRTLDLLDRDSRSRRRIDLLRAKLFSLGFTEEPLADLEAVLRSGRRPLDRALAGRELAVWHLRRGTADGFRDSLGLVAAARRQGAPADLRRQLLSVELLALHGLGDAEAGRAALERAEAAGEVGVDALLAWSNFQPGPEARVEVINAALARHGIAPLALLPEAPGLPAYDRLAAPGPAPGSAGRDGPRVTVLMAAYEAAATIGTALRSLRAQTWADLEILVLDDASPTDAMARVVRAHAAEDPRIRLIRLERNGGAYIARNRGLDEATGELVTIHDADDWSHPAKIETQARFLLETPRVMGCTSEQARVLDDLSFRKLRGGGGFVTFNTSSFLFRRAPVREALGYWDTVRFGADNELIRRVQRVWGGGAFRKLPTGPLSFQRDAATSVTGDAVKGIDGGFHYYGVRRDYFDAQRHHHVHARSLRYSGRPGERPFGVAPMMLPHPPDPVPRRFDAVFVGEFRLATPAVLALAAEIAARRARGEVLGLVEAYDYRLDLPANAGMCAELRALVDGATVRALVYGEEAVTARLVPVGRPTPLDRLRFVPRIVVEAEGDAGPAAR</sequence>
<feature type="domain" description="Glycosyltransferase 2-like" evidence="4">
    <location>
        <begin position="217"/>
        <end position="328"/>
    </location>
</feature>
<dbReference type="SUPFAM" id="SSF53448">
    <property type="entry name" value="Nucleotide-diphospho-sugar transferases"/>
    <property type="match status" value="1"/>
</dbReference>
<dbReference type="InterPro" id="IPR050834">
    <property type="entry name" value="Glycosyltransf_2"/>
</dbReference>
<keyword evidence="2 5" id="KW-0328">Glycosyltransferase</keyword>
<keyword evidence="3 5" id="KW-0808">Transferase</keyword>
<dbReference type="EMBL" id="JBHSNA010000019">
    <property type="protein sequence ID" value="MFC5567782.1"/>
    <property type="molecule type" value="Genomic_DNA"/>
</dbReference>
<dbReference type="PANTHER" id="PTHR43685:SF5">
    <property type="entry name" value="GLYCOSYLTRANSFERASE EPSE-RELATED"/>
    <property type="match status" value="1"/>
</dbReference>
<gene>
    <name evidence="5" type="ORF">ACFPOC_15320</name>
</gene>
<reference evidence="6" key="1">
    <citation type="journal article" date="2019" name="Int. J. Syst. Evol. Microbiol.">
        <title>The Global Catalogue of Microorganisms (GCM) 10K type strain sequencing project: providing services to taxonomists for standard genome sequencing and annotation.</title>
        <authorList>
            <consortium name="The Broad Institute Genomics Platform"/>
            <consortium name="The Broad Institute Genome Sequencing Center for Infectious Disease"/>
            <person name="Wu L."/>
            <person name="Ma J."/>
        </authorList>
    </citation>
    <scope>NUCLEOTIDE SEQUENCE [LARGE SCALE GENOMIC DNA]</scope>
    <source>
        <strain evidence="6">KACC 11588</strain>
    </source>
</reference>
<dbReference type="EC" id="2.4.-.-" evidence="5"/>
<dbReference type="Gene3D" id="3.90.550.10">
    <property type="entry name" value="Spore Coat Polysaccharide Biosynthesis Protein SpsA, Chain A"/>
    <property type="match status" value="1"/>
</dbReference>
<dbReference type="Pfam" id="PF00535">
    <property type="entry name" value="Glycos_transf_2"/>
    <property type="match status" value="1"/>
</dbReference>
<proteinExistence type="inferred from homology"/>
<dbReference type="GO" id="GO:0016757">
    <property type="term" value="F:glycosyltransferase activity"/>
    <property type="evidence" value="ECO:0007669"/>
    <property type="project" value="UniProtKB-KW"/>
</dbReference>
<dbReference type="PANTHER" id="PTHR43685">
    <property type="entry name" value="GLYCOSYLTRANSFERASE"/>
    <property type="match status" value="1"/>
</dbReference>
<dbReference type="RefSeq" id="WP_209842710.1">
    <property type="nucleotide sequence ID" value="NZ_JAGGJP010000018.1"/>
</dbReference>
<evidence type="ECO:0000256" key="1">
    <source>
        <dbReference type="ARBA" id="ARBA00006739"/>
    </source>
</evidence>
<protein>
    <submittedName>
        <fullName evidence="5">Glycosyltransferase</fullName>
        <ecNumber evidence="5">2.4.-.-</ecNumber>
    </submittedName>
</protein>
<organism evidence="5 6">
    <name type="scientific">Rubellimicrobium aerolatum</name>
    <dbReference type="NCBI Taxonomy" id="490979"/>
    <lineage>
        <taxon>Bacteria</taxon>
        <taxon>Pseudomonadati</taxon>
        <taxon>Pseudomonadota</taxon>
        <taxon>Alphaproteobacteria</taxon>
        <taxon>Rhodobacterales</taxon>
        <taxon>Roseobacteraceae</taxon>
        <taxon>Rubellimicrobium</taxon>
    </lineage>
</organism>
<evidence type="ECO:0000313" key="6">
    <source>
        <dbReference type="Proteomes" id="UP001596056"/>
    </source>
</evidence>
<name>A0ABW0SFP9_9RHOB</name>
<evidence type="ECO:0000256" key="2">
    <source>
        <dbReference type="ARBA" id="ARBA00022676"/>
    </source>
</evidence>
<dbReference type="InterPro" id="IPR029044">
    <property type="entry name" value="Nucleotide-diphossugar_trans"/>
</dbReference>
<comment type="caution">
    <text evidence="5">The sequence shown here is derived from an EMBL/GenBank/DDBJ whole genome shotgun (WGS) entry which is preliminary data.</text>
</comment>
<evidence type="ECO:0000256" key="3">
    <source>
        <dbReference type="ARBA" id="ARBA00022679"/>
    </source>
</evidence>
<evidence type="ECO:0000259" key="4">
    <source>
        <dbReference type="Pfam" id="PF00535"/>
    </source>
</evidence>
<dbReference type="Proteomes" id="UP001596056">
    <property type="component" value="Unassembled WGS sequence"/>
</dbReference>